<evidence type="ECO:0000313" key="3">
    <source>
        <dbReference type="Proteomes" id="UP000191342"/>
    </source>
</evidence>
<reference evidence="3" key="1">
    <citation type="journal article" date="2017" name="Nat. Microbiol.">
        <title>Global analysis of biosynthetic gene clusters reveals vast potential of secondary metabolite production in Penicillium species.</title>
        <authorList>
            <person name="Nielsen J.C."/>
            <person name="Grijseels S."/>
            <person name="Prigent S."/>
            <person name="Ji B."/>
            <person name="Dainat J."/>
            <person name="Nielsen K.F."/>
            <person name="Frisvad J.C."/>
            <person name="Workman M."/>
            <person name="Nielsen J."/>
        </authorList>
    </citation>
    <scope>NUCLEOTIDE SEQUENCE [LARGE SCALE GENOMIC DNA]</scope>
    <source>
        <strain evidence="3">IBT 14082</strain>
    </source>
</reference>
<dbReference type="STRING" id="254877.A0A1V6SIA9"/>
<comment type="caution">
    <text evidence="2">The sequence shown here is derived from an EMBL/GenBank/DDBJ whole genome shotgun (WGS) entry which is preliminary data.</text>
</comment>
<sequence length="721" mass="79334">MSVQTAPYNDSMRIGSGFNSYTQQLCIDNAVVKDDKASATDKDLKPKLHNGKTGDSVSQQVTFTSKFVENSSDVTEAMNVSGHLEIKWNGIGVKGSGSYLDSSAVKESDISYFVQVKVVNQQLIPDDLSRFNALSNVSAADRNRFTNIYGDCFVSGFLEGGEFNALLTVKVADKSKVKEIKGALSLSLEKGGFGISGEAAGGYDAAEILKHSETSISVSWAGGGALHDVKAENKKSGNNGWATQTPTDGGDAVVPDKILGDKVTENKNPENEGWTIKSMAKAAFSFADRVRTCPQRTHAILTKYSALRSYQVLTNKGSPLDYENSGVYTNALLESYMEYKAIAKDIQKMAQGVSDGVKTLVELPAAEEATKEIKSLKEDYVALTNAGRAGDPKAVKVTTEDFAHIPAEAYKPNLFSLEKARLHCRLQMVRIVKEVDAVAEDPHVAVDPYRVGQFLNPLIFRQLLPGIELRPSEQEVKNMREQIADFKSRIDTESKVSGEKLAAMETKCNAIQETLNAAPLTSEETAAMLERLNNVKQDLEEGSITRDKVKSLQEQLNEFKKSSPTTVELQELRKKCDTLEQESKALQSSPCKHFHMIMGDKFLCLMDDGRKVDLTPSPTAATVWELSHLREKGELSIKNSKTGLFLTHDGPSTGIFCSQTPGDVKYWQLETKNETGVFRLWSRWGYARKSVTGLDRDGKLCVTEPVQSDWKIITATTMTYR</sequence>
<feature type="region of interest" description="Disordered" evidence="1">
    <location>
        <begin position="233"/>
        <end position="254"/>
    </location>
</feature>
<protein>
    <submittedName>
        <fullName evidence="2">Uncharacterized protein</fullName>
    </submittedName>
</protein>
<feature type="compositionally biased region" description="Polar residues" evidence="1">
    <location>
        <begin position="236"/>
        <end position="247"/>
    </location>
</feature>
<proteinExistence type="predicted"/>
<dbReference type="OrthoDB" id="3231004at2759"/>
<dbReference type="AlphaFoldDB" id="A0A1V6SIA9"/>
<dbReference type="Proteomes" id="UP000191342">
    <property type="component" value="Unassembled WGS sequence"/>
</dbReference>
<gene>
    <name evidence="2" type="ORF">PENFLA_c044G03126</name>
</gene>
<dbReference type="EMBL" id="MLQL01000044">
    <property type="protein sequence ID" value="OQE13686.1"/>
    <property type="molecule type" value="Genomic_DNA"/>
</dbReference>
<evidence type="ECO:0000256" key="1">
    <source>
        <dbReference type="SAM" id="MobiDB-lite"/>
    </source>
</evidence>
<name>A0A1V6SIA9_9EURO</name>
<keyword evidence="3" id="KW-1185">Reference proteome</keyword>
<accession>A0A1V6SIA9</accession>
<organism evidence="2 3">
    <name type="scientific">Penicillium flavigenum</name>
    <dbReference type="NCBI Taxonomy" id="254877"/>
    <lineage>
        <taxon>Eukaryota</taxon>
        <taxon>Fungi</taxon>
        <taxon>Dikarya</taxon>
        <taxon>Ascomycota</taxon>
        <taxon>Pezizomycotina</taxon>
        <taxon>Eurotiomycetes</taxon>
        <taxon>Eurotiomycetidae</taxon>
        <taxon>Eurotiales</taxon>
        <taxon>Aspergillaceae</taxon>
        <taxon>Penicillium</taxon>
    </lineage>
</organism>
<evidence type="ECO:0000313" key="2">
    <source>
        <dbReference type="EMBL" id="OQE13686.1"/>
    </source>
</evidence>